<dbReference type="InParanoid" id="K0IHK1"/>
<evidence type="ECO:0000313" key="2">
    <source>
        <dbReference type="EMBL" id="AFU58383.1"/>
    </source>
</evidence>
<dbReference type="BioCyc" id="CNIT1237085:G1324-1445-MONOMER"/>
<dbReference type="STRING" id="1237085.Ngar_c14470"/>
<keyword evidence="1" id="KW-0175">Coiled coil</keyword>
<dbReference type="KEGG" id="nga:Ngar_c14470"/>
<organism evidence="2 3">
    <name type="scientific">Nitrososphaera gargensis (strain Ga9.2)</name>
    <dbReference type="NCBI Taxonomy" id="1237085"/>
    <lineage>
        <taxon>Archaea</taxon>
        <taxon>Nitrososphaerota</taxon>
        <taxon>Nitrososphaeria</taxon>
        <taxon>Nitrososphaerales</taxon>
        <taxon>Nitrososphaeraceae</taxon>
        <taxon>Nitrososphaera</taxon>
    </lineage>
</organism>
<protein>
    <submittedName>
        <fullName evidence="2">Uncharacterized protein</fullName>
    </submittedName>
</protein>
<reference evidence="2 3" key="1">
    <citation type="journal article" date="2012" name="Environ. Microbiol.">
        <title>The genome of the ammonia-oxidizing Candidatus Nitrososphaera gargensis: insights into metabolic versatility and environmental adaptations.</title>
        <authorList>
            <person name="Spang A."/>
            <person name="Poehlein A."/>
            <person name="Offre P."/>
            <person name="Zumbragel S."/>
            <person name="Haider S."/>
            <person name="Rychlik N."/>
            <person name="Nowka B."/>
            <person name="Schmeisser C."/>
            <person name="Lebedeva E.V."/>
            <person name="Rattei T."/>
            <person name="Bohm C."/>
            <person name="Schmid M."/>
            <person name="Galushko A."/>
            <person name="Hatzenpichler R."/>
            <person name="Weinmaier T."/>
            <person name="Daniel R."/>
            <person name="Schleper C."/>
            <person name="Spieck E."/>
            <person name="Streit W."/>
            <person name="Wagner M."/>
        </authorList>
    </citation>
    <scope>NUCLEOTIDE SEQUENCE [LARGE SCALE GENOMIC DNA]</scope>
    <source>
        <strain evidence="3">Ga9.2</strain>
    </source>
</reference>
<feature type="coiled-coil region" evidence="1">
    <location>
        <begin position="81"/>
        <end position="115"/>
    </location>
</feature>
<dbReference type="HOGENOM" id="CLU_1943924_0_0_2"/>
<dbReference type="RefSeq" id="WP_015018920.1">
    <property type="nucleotide sequence ID" value="NC_018719.1"/>
</dbReference>
<dbReference type="AlphaFoldDB" id="K0IHK1"/>
<gene>
    <name evidence="2" type="ordered locus">Ngar_c14470</name>
</gene>
<dbReference type="Proteomes" id="UP000008037">
    <property type="component" value="Chromosome"/>
</dbReference>
<keyword evidence="3" id="KW-1185">Reference proteome</keyword>
<proteinExistence type="predicted"/>
<sequence>MEEAEKNIPDEKIIIELDVDPAEFRRVKAEYYRTISCNSFLHLYEKRMQEFDALLELHKNMHEENTILSEFVDYQKYTPSLRHVKEDLQREEENLDRIKKEIKSYELTRKLIKEDIDSFTVDQDRLENR</sequence>
<accession>K0IHK1</accession>
<dbReference type="EMBL" id="CP002408">
    <property type="protein sequence ID" value="AFU58383.1"/>
    <property type="molecule type" value="Genomic_DNA"/>
</dbReference>
<dbReference type="GeneID" id="13797706"/>
<evidence type="ECO:0000313" key="3">
    <source>
        <dbReference type="Proteomes" id="UP000008037"/>
    </source>
</evidence>
<evidence type="ECO:0000256" key="1">
    <source>
        <dbReference type="SAM" id="Coils"/>
    </source>
</evidence>
<name>K0IHK1_NITGG</name>